<evidence type="ECO:0000313" key="2">
    <source>
        <dbReference type="Proteomes" id="UP000190962"/>
    </source>
</evidence>
<comment type="caution">
    <text evidence="1">The sequence shown here is derived from an EMBL/GenBank/DDBJ whole genome shotgun (WGS) entry which is preliminary data.</text>
</comment>
<dbReference type="AlphaFoldDB" id="A0A1T2DPU1"/>
<sequence length="206" mass="23811">MAASRHRKRSGAQCRLATAFEVENVFCLWVGTPAPASNAKSEVGVPPVKEGGCTLRCFLSKNYFKKKQENPTRTRCYNYRNRVIDEAIAEKNCLAMIEKSQPAVELADVNEEEYTQRRSQVIMLESEVEYMEIMRRKAPVDVQRAFAESILLSRMMPLENEIRSGETFDTRVHLSEEAVKRRRKEVWQLHTRLKEVERESKLASDP</sequence>
<accession>A0A1T2DPU1</accession>
<gene>
    <name evidence="1" type="ORF">BOV88_13300</name>
</gene>
<reference evidence="1 2" key="1">
    <citation type="submission" date="2016-11" db="EMBL/GenBank/DDBJ databases">
        <title>Mixed transmission modes and dynamic genome evolution in an obligate animal-bacterial symbiosis.</title>
        <authorList>
            <person name="Russell S.L."/>
            <person name="Corbett-Detig R.B."/>
            <person name="Cavanaugh C.M."/>
        </authorList>
    </citation>
    <scope>NUCLEOTIDE SEQUENCE [LARGE SCALE GENOMIC DNA]</scope>
    <source>
        <strain evidence="1">MA-KB16</strain>
    </source>
</reference>
<dbReference type="RefSeq" id="WP_078453686.1">
    <property type="nucleotide sequence ID" value="NZ_MPNX01000039.1"/>
</dbReference>
<organism evidence="1 2">
    <name type="scientific">Solemya velum gill symbiont</name>
    <dbReference type="NCBI Taxonomy" id="2340"/>
    <lineage>
        <taxon>Bacteria</taxon>
        <taxon>Pseudomonadati</taxon>
        <taxon>Pseudomonadota</taxon>
        <taxon>Gammaproteobacteria</taxon>
        <taxon>sulfur-oxidizing symbionts</taxon>
    </lineage>
</organism>
<dbReference type="Proteomes" id="UP000190962">
    <property type="component" value="Unassembled WGS sequence"/>
</dbReference>
<proteinExistence type="predicted"/>
<protein>
    <submittedName>
        <fullName evidence="1">Uncharacterized protein</fullName>
    </submittedName>
</protein>
<evidence type="ECO:0000313" key="1">
    <source>
        <dbReference type="EMBL" id="OOY33810.1"/>
    </source>
</evidence>
<name>A0A1T2DPU1_SOVGS</name>
<dbReference type="EMBL" id="MPNX01000039">
    <property type="protein sequence ID" value="OOY33810.1"/>
    <property type="molecule type" value="Genomic_DNA"/>
</dbReference>